<accession>A0A0L6TZ95</accession>
<keyword evidence="2" id="KW-1185">Reference proteome</keyword>
<dbReference type="AlphaFoldDB" id="A0A0L6TZ95"/>
<dbReference type="Proteomes" id="UP000036873">
    <property type="component" value="Unassembled WGS sequence"/>
</dbReference>
<sequence>METEEKVFEILQKYTKKSLVDFSWARDSDLGIYLVNSECCSSIYLGELLKNDLKQASKVLSHELGHHYLYRGKIDMKKYKHGSDQRDENYVKLIEADADAFGAGLRSAIRLEWCYLQ</sequence>
<name>A0A0L6TZ95_9FIRM</name>
<evidence type="ECO:0008006" key="3">
    <source>
        <dbReference type="Google" id="ProtNLM"/>
    </source>
</evidence>
<dbReference type="EMBL" id="LGYO01000031">
    <property type="protein sequence ID" value="KNZ41387.1"/>
    <property type="molecule type" value="Genomic_DNA"/>
</dbReference>
<comment type="caution">
    <text evidence="1">The sequence shown here is derived from an EMBL/GenBank/DDBJ whole genome shotgun (WGS) entry which is preliminary data.</text>
</comment>
<organism evidence="1 2">
    <name type="scientific">Acetobacterium bakii</name>
    <dbReference type="NCBI Taxonomy" id="52689"/>
    <lineage>
        <taxon>Bacteria</taxon>
        <taxon>Bacillati</taxon>
        <taxon>Bacillota</taxon>
        <taxon>Clostridia</taxon>
        <taxon>Eubacteriales</taxon>
        <taxon>Eubacteriaceae</taxon>
        <taxon>Acetobacterium</taxon>
    </lineage>
</organism>
<protein>
    <recommendedName>
        <fullName evidence="3">IrrE N-terminal-like domain-containing protein</fullName>
    </recommendedName>
</protein>
<evidence type="ECO:0000313" key="2">
    <source>
        <dbReference type="Proteomes" id="UP000036873"/>
    </source>
</evidence>
<evidence type="ECO:0000313" key="1">
    <source>
        <dbReference type="EMBL" id="KNZ41387.1"/>
    </source>
</evidence>
<gene>
    <name evidence="1" type="ORF">AKG39_12260</name>
</gene>
<proteinExistence type="predicted"/>
<reference evidence="2" key="1">
    <citation type="submission" date="2015-07" db="EMBL/GenBank/DDBJ databases">
        <title>Draft genome sequence of Acetobacterium bakii DSM 8293, a potential psychrophilic chemical producer through syngas fermentation.</title>
        <authorList>
            <person name="Song Y."/>
            <person name="Hwang S."/>
            <person name="Cho B.-K."/>
        </authorList>
    </citation>
    <scope>NUCLEOTIDE SEQUENCE [LARGE SCALE GENOMIC DNA]</scope>
    <source>
        <strain evidence="2">DSM 8239</strain>
    </source>
</reference>
<dbReference type="RefSeq" id="WP_050740691.1">
    <property type="nucleotide sequence ID" value="NZ_LGYO01000031.1"/>
</dbReference>